<dbReference type="SMART" id="SM00100">
    <property type="entry name" value="cNMP"/>
    <property type="match status" value="1"/>
</dbReference>
<dbReference type="Pfam" id="PF01734">
    <property type="entry name" value="Patatin"/>
    <property type="match status" value="1"/>
</dbReference>
<dbReference type="InterPro" id="IPR014710">
    <property type="entry name" value="RmlC-like_jellyroll"/>
</dbReference>
<reference evidence="12" key="1">
    <citation type="submission" date="2020-09" db="EMBL/GenBank/DDBJ databases">
        <title>A novel bacterium of genus Paenibacillus, isolated from South China Sea.</title>
        <authorList>
            <person name="Huang H."/>
            <person name="Mo K."/>
            <person name="Hu Y."/>
        </authorList>
    </citation>
    <scope>NUCLEOTIDE SEQUENCE</scope>
    <source>
        <strain evidence="12">IB182496</strain>
    </source>
</reference>
<dbReference type="SUPFAM" id="SSF52540">
    <property type="entry name" value="P-loop containing nucleoside triphosphate hydrolases"/>
    <property type="match status" value="1"/>
</dbReference>
<evidence type="ECO:0000259" key="10">
    <source>
        <dbReference type="PROSITE" id="PS50045"/>
    </source>
</evidence>
<dbReference type="InterPro" id="IPR027417">
    <property type="entry name" value="P-loop_NTPase"/>
</dbReference>
<comment type="caution">
    <text evidence="8">Lacks conserved residue(s) required for the propagation of feature annotation.</text>
</comment>
<sequence>MSKKFLTYPIFSRLDAEDMEAILPYLSEHTYDAGTTLLRQGQAGDRLHLLLSGTLGVFVEKEMRVRVAVLEEGQICGEMSCLTGEPVSATVMAEGAVRTLSITRAGMLQLMERSPVFRKQMIEAMIARIGRSNERIAQEHARGALVLRQLERERAASFGPLVGSGPFMGQLRHRISRLTDSDYPLCLVGDPGVGKLHLAYAIHRGSARREQPLLRIDGAHFAHAEWKLQLRAGAGEGMLVLEHADHLPPELLHELLDEWSCERGRPALVMTACRRPATERRIACIELTPLRERVEDIPELAAEFLAQAGAVRPEEAIAEPAMRMLAMYPYMKGNIQELKEVVQQALVRSEGRAIQARHIKFGGRRAPGARPTIGLALGSGSVRGAAHIGVLKVLEREGIPVDIVAGTSVGAFLGALYVGGQPISAFERVLPTVRWNQLLRPALPPKAFFDNRPMARFVEKYIGPVQFDELPIPFAAVASDATTGEPYILNEGSVSHAICASTAIPGIMKPVHYRGRLLLDGAVVHPVPVALAKSLGADIVIAVDVSLPSFVKRRPAHFVSSILNTIDIMSEKIVSEELQLADVVLRPQLDTNQMTFKASTLLIQKGELAACEAVAAIRNKMS</sequence>
<dbReference type="Gene3D" id="2.60.120.10">
    <property type="entry name" value="Jelly Rolls"/>
    <property type="match status" value="1"/>
</dbReference>
<evidence type="ECO:0000256" key="2">
    <source>
        <dbReference type="ARBA" id="ARBA00022741"/>
    </source>
</evidence>
<dbReference type="SUPFAM" id="SSF51206">
    <property type="entry name" value="cAMP-binding domain-like"/>
    <property type="match status" value="1"/>
</dbReference>
<dbReference type="Gene3D" id="3.40.50.300">
    <property type="entry name" value="P-loop containing nucleotide triphosphate hydrolases"/>
    <property type="match status" value="1"/>
</dbReference>
<accession>A0A927GPV8</accession>
<dbReference type="PROSITE" id="PS50042">
    <property type="entry name" value="CNMP_BINDING_3"/>
    <property type="match status" value="1"/>
</dbReference>
<feature type="short sequence motif" description="GXSXG" evidence="8">
    <location>
        <begin position="406"/>
        <end position="410"/>
    </location>
</feature>
<protein>
    <submittedName>
        <fullName evidence="12">Patatin-like phospholipase family protein</fullName>
    </submittedName>
</protein>
<dbReference type="AlphaFoldDB" id="A0A927GPV8"/>
<keyword evidence="2" id="KW-0547">Nucleotide-binding</keyword>
<dbReference type="Pfam" id="PF00158">
    <property type="entry name" value="Sigma54_activat"/>
    <property type="match status" value="1"/>
</dbReference>
<dbReference type="GO" id="GO:0016042">
    <property type="term" value="P:lipid catabolic process"/>
    <property type="evidence" value="ECO:0007669"/>
    <property type="project" value="UniProtKB-UniRule"/>
</dbReference>
<keyword evidence="4" id="KW-0067">ATP-binding</keyword>
<dbReference type="InterPro" id="IPR016035">
    <property type="entry name" value="Acyl_Trfase/lysoPLipase"/>
</dbReference>
<comment type="caution">
    <text evidence="12">The sequence shown here is derived from an EMBL/GenBank/DDBJ whole genome shotgun (WGS) entry which is preliminary data.</text>
</comment>
<dbReference type="GO" id="GO:0005524">
    <property type="term" value="F:ATP binding"/>
    <property type="evidence" value="ECO:0007669"/>
    <property type="project" value="InterPro"/>
</dbReference>
<dbReference type="InterPro" id="IPR002641">
    <property type="entry name" value="PNPLA_dom"/>
</dbReference>
<feature type="domain" description="Sigma-54 factor interaction" evidence="10">
    <location>
        <begin position="161"/>
        <end position="347"/>
    </location>
</feature>
<dbReference type="Proteomes" id="UP000621560">
    <property type="component" value="Unassembled WGS sequence"/>
</dbReference>
<keyword evidence="13" id="KW-1185">Reference proteome</keyword>
<dbReference type="CDD" id="cd00038">
    <property type="entry name" value="CAP_ED"/>
    <property type="match status" value="1"/>
</dbReference>
<evidence type="ECO:0000313" key="13">
    <source>
        <dbReference type="Proteomes" id="UP000621560"/>
    </source>
</evidence>
<dbReference type="InterPro" id="IPR058031">
    <property type="entry name" value="AAA_lid_NorR"/>
</dbReference>
<keyword evidence="5 8" id="KW-0442">Lipid degradation</keyword>
<feature type="active site" description="Proton acceptor" evidence="8">
    <location>
        <position position="520"/>
    </location>
</feature>
<proteinExistence type="inferred from homology"/>
<gene>
    <name evidence="12" type="ORF">IDH44_00390</name>
</gene>
<feature type="short sequence motif" description="DGA/G" evidence="8">
    <location>
        <begin position="520"/>
        <end position="522"/>
    </location>
</feature>
<dbReference type="InterPro" id="IPR000595">
    <property type="entry name" value="cNMP-bd_dom"/>
</dbReference>
<evidence type="ECO:0000259" key="11">
    <source>
        <dbReference type="PROSITE" id="PS51635"/>
    </source>
</evidence>
<dbReference type="PANTHER" id="PTHR14226">
    <property type="entry name" value="NEUROPATHY TARGET ESTERASE/SWISS CHEESE D.MELANOGASTER"/>
    <property type="match status" value="1"/>
</dbReference>
<evidence type="ECO:0000256" key="3">
    <source>
        <dbReference type="ARBA" id="ARBA00022801"/>
    </source>
</evidence>
<dbReference type="GO" id="GO:0004622">
    <property type="term" value="F:phosphatidylcholine lysophospholipase activity"/>
    <property type="evidence" value="ECO:0007669"/>
    <property type="project" value="UniProtKB-ARBA"/>
</dbReference>
<comment type="similarity">
    <text evidence="1">Belongs to the NTE family.</text>
</comment>
<dbReference type="PANTHER" id="PTHR14226:SF29">
    <property type="entry name" value="NEUROPATHY TARGET ESTERASE SWS"/>
    <property type="match status" value="1"/>
</dbReference>
<dbReference type="PROSITE" id="PS50045">
    <property type="entry name" value="SIGMA54_INTERACT_4"/>
    <property type="match status" value="1"/>
</dbReference>
<dbReference type="InterPro" id="IPR002078">
    <property type="entry name" value="Sigma_54_int"/>
</dbReference>
<evidence type="ECO:0000256" key="6">
    <source>
        <dbReference type="ARBA" id="ARBA00023098"/>
    </source>
</evidence>
<evidence type="ECO:0000256" key="5">
    <source>
        <dbReference type="ARBA" id="ARBA00022963"/>
    </source>
</evidence>
<keyword evidence="7" id="KW-0010">Activator</keyword>
<dbReference type="InterPro" id="IPR018490">
    <property type="entry name" value="cNMP-bd_dom_sf"/>
</dbReference>
<dbReference type="RefSeq" id="WP_190913625.1">
    <property type="nucleotide sequence ID" value="NZ_JACXIZ010000002.1"/>
</dbReference>
<dbReference type="PROSITE" id="PS51635">
    <property type="entry name" value="PNPLA"/>
    <property type="match status" value="1"/>
</dbReference>
<dbReference type="SUPFAM" id="SSF52151">
    <property type="entry name" value="FabD/lysophospholipase-like"/>
    <property type="match status" value="1"/>
</dbReference>
<dbReference type="Pfam" id="PF25601">
    <property type="entry name" value="AAA_lid_14"/>
    <property type="match status" value="1"/>
</dbReference>
<dbReference type="Gene3D" id="1.10.8.60">
    <property type="match status" value="1"/>
</dbReference>
<feature type="active site" description="Nucleophile" evidence="8">
    <location>
        <position position="408"/>
    </location>
</feature>
<evidence type="ECO:0000313" key="12">
    <source>
        <dbReference type="EMBL" id="MBD2843631.1"/>
    </source>
</evidence>
<evidence type="ECO:0000256" key="4">
    <source>
        <dbReference type="ARBA" id="ARBA00022840"/>
    </source>
</evidence>
<dbReference type="EMBL" id="JACXIZ010000002">
    <property type="protein sequence ID" value="MBD2843631.1"/>
    <property type="molecule type" value="Genomic_DNA"/>
</dbReference>
<keyword evidence="6 8" id="KW-0443">Lipid metabolism</keyword>
<evidence type="ECO:0000256" key="7">
    <source>
        <dbReference type="ARBA" id="ARBA00023159"/>
    </source>
</evidence>
<dbReference type="Gene3D" id="3.40.1090.10">
    <property type="entry name" value="Cytosolic phospholipase A2 catalytic domain"/>
    <property type="match status" value="2"/>
</dbReference>
<evidence type="ECO:0000256" key="1">
    <source>
        <dbReference type="ARBA" id="ARBA00006636"/>
    </source>
</evidence>
<feature type="domain" description="PNPLA" evidence="11">
    <location>
        <begin position="375"/>
        <end position="533"/>
    </location>
</feature>
<keyword evidence="3 8" id="KW-0378">Hydrolase</keyword>
<name>A0A927GPV8_9BACL</name>
<dbReference type="InterPro" id="IPR050301">
    <property type="entry name" value="NTE"/>
</dbReference>
<evidence type="ECO:0000259" key="9">
    <source>
        <dbReference type="PROSITE" id="PS50042"/>
    </source>
</evidence>
<dbReference type="Pfam" id="PF00027">
    <property type="entry name" value="cNMP_binding"/>
    <property type="match status" value="1"/>
</dbReference>
<evidence type="ECO:0000256" key="8">
    <source>
        <dbReference type="PROSITE-ProRule" id="PRU01161"/>
    </source>
</evidence>
<organism evidence="12 13">
    <name type="scientific">Paenibacillus sabuli</name>
    <dbReference type="NCBI Taxonomy" id="2772509"/>
    <lineage>
        <taxon>Bacteria</taxon>
        <taxon>Bacillati</taxon>
        <taxon>Bacillota</taxon>
        <taxon>Bacilli</taxon>
        <taxon>Bacillales</taxon>
        <taxon>Paenibacillaceae</taxon>
        <taxon>Paenibacillus</taxon>
    </lineage>
</organism>
<dbReference type="GO" id="GO:0006355">
    <property type="term" value="P:regulation of DNA-templated transcription"/>
    <property type="evidence" value="ECO:0007669"/>
    <property type="project" value="InterPro"/>
</dbReference>
<feature type="domain" description="Cyclic nucleotide-binding" evidence="9">
    <location>
        <begin position="10"/>
        <end position="128"/>
    </location>
</feature>